<name>A0A0A0LQQ7_CUCSA</name>
<proteinExistence type="predicted"/>
<protein>
    <submittedName>
        <fullName evidence="2">Uncharacterized protein</fullName>
    </submittedName>
</protein>
<organism evidence="2 3">
    <name type="scientific">Cucumis sativus</name>
    <name type="common">Cucumber</name>
    <dbReference type="NCBI Taxonomy" id="3659"/>
    <lineage>
        <taxon>Eukaryota</taxon>
        <taxon>Viridiplantae</taxon>
        <taxon>Streptophyta</taxon>
        <taxon>Embryophyta</taxon>
        <taxon>Tracheophyta</taxon>
        <taxon>Spermatophyta</taxon>
        <taxon>Magnoliopsida</taxon>
        <taxon>eudicotyledons</taxon>
        <taxon>Gunneridae</taxon>
        <taxon>Pentapetalae</taxon>
        <taxon>rosids</taxon>
        <taxon>fabids</taxon>
        <taxon>Cucurbitales</taxon>
        <taxon>Cucurbitaceae</taxon>
        <taxon>Benincaseae</taxon>
        <taxon>Cucumis</taxon>
    </lineage>
</organism>
<evidence type="ECO:0000313" key="2">
    <source>
        <dbReference type="EMBL" id="KGN63122.1"/>
    </source>
</evidence>
<gene>
    <name evidence="2" type="ORF">Csa_2G404740</name>
</gene>
<dbReference type="Proteomes" id="UP000029981">
    <property type="component" value="Chromosome 2"/>
</dbReference>
<evidence type="ECO:0000256" key="1">
    <source>
        <dbReference type="SAM" id="MobiDB-lite"/>
    </source>
</evidence>
<dbReference type="AlphaFoldDB" id="A0A0A0LQQ7"/>
<dbReference type="EMBL" id="CM002923">
    <property type="protein sequence ID" value="KGN63122.1"/>
    <property type="molecule type" value="Genomic_DNA"/>
</dbReference>
<reference evidence="2 3" key="1">
    <citation type="journal article" date="2009" name="Nat. Genet.">
        <title>The genome of the cucumber, Cucumis sativus L.</title>
        <authorList>
            <person name="Huang S."/>
            <person name="Li R."/>
            <person name="Zhang Z."/>
            <person name="Li L."/>
            <person name="Gu X."/>
            <person name="Fan W."/>
            <person name="Lucas W.J."/>
            <person name="Wang X."/>
            <person name="Xie B."/>
            <person name="Ni P."/>
            <person name="Ren Y."/>
            <person name="Zhu H."/>
            <person name="Li J."/>
            <person name="Lin K."/>
            <person name="Jin W."/>
            <person name="Fei Z."/>
            <person name="Li G."/>
            <person name="Staub J."/>
            <person name="Kilian A."/>
            <person name="van der Vossen E.A."/>
            <person name="Wu Y."/>
            <person name="Guo J."/>
            <person name="He J."/>
            <person name="Jia Z."/>
            <person name="Ren Y."/>
            <person name="Tian G."/>
            <person name="Lu Y."/>
            <person name="Ruan J."/>
            <person name="Qian W."/>
            <person name="Wang M."/>
            <person name="Huang Q."/>
            <person name="Li B."/>
            <person name="Xuan Z."/>
            <person name="Cao J."/>
            <person name="Asan"/>
            <person name="Wu Z."/>
            <person name="Zhang J."/>
            <person name="Cai Q."/>
            <person name="Bai Y."/>
            <person name="Zhao B."/>
            <person name="Han Y."/>
            <person name="Li Y."/>
            <person name="Li X."/>
            <person name="Wang S."/>
            <person name="Shi Q."/>
            <person name="Liu S."/>
            <person name="Cho W.K."/>
            <person name="Kim J.Y."/>
            <person name="Xu Y."/>
            <person name="Heller-Uszynska K."/>
            <person name="Miao H."/>
            <person name="Cheng Z."/>
            <person name="Zhang S."/>
            <person name="Wu J."/>
            <person name="Yang Y."/>
            <person name="Kang H."/>
            <person name="Li M."/>
            <person name="Liang H."/>
            <person name="Ren X."/>
            <person name="Shi Z."/>
            <person name="Wen M."/>
            <person name="Jian M."/>
            <person name="Yang H."/>
            <person name="Zhang G."/>
            <person name="Yang Z."/>
            <person name="Chen R."/>
            <person name="Liu S."/>
            <person name="Li J."/>
            <person name="Ma L."/>
            <person name="Liu H."/>
            <person name="Zhou Y."/>
            <person name="Zhao J."/>
            <person name="Fang X."/>
            <person name="Li G."/>
            <person name="Fang L."/>
            <person name="Li Y."/>
            <person name="Liu D."/>
            <person name="Zheng H."/>
            <person name="Zhang Y."/>
            <person name="Qin N."/>
            <person name="Li Z."/>
            <person name="Yang G."/>
            <person name="Yang S."/>
            <person name="Bolund L."/>
            <person name="Kristiansen K."/>
            <person name="Zheng H."/>
            <person name="Li S."/>
            <person name="Zhang X."/>
            <person name="Yang H."/>
            <person name="Wang J."/>
            <person name="Sun R."/>
            <person name="Zhang B."/>
            <person name="Jiang S."/>
            <person name="Wang J."/>
            <person name="Du Y."/>
            <person name="Li S."/>
        </authorList>
    </citation>
    <scope>NUCLEOTIDE SEQUENCE [LARGE SCALE GENOMIC DNA]</scope>
    <source>
        <strain evidence="3">cv. 9930</strain>
    </source>
</reference>
<reference evidence="2 3" key="4">
    <citation type="journal article" date="2011" name="BMC Genomics">
        <title>RNA-Seq improves annotation of protein-coding genes in the cucumber genome.</title>
        <authorList>
            <person name="Li Z."/>
            <person name="Zhang Z."/>
            <person name="Yan P."/>
            <person name="Huang S."/>
            <person name="Fei Z."/>
            <person name="Lin K."/>
        </authorList>
    </citation>
    <scope>NUCLEOTIDE SEQUENCE [LARGE SCALE GENOMIC DNA]</scope>
    <source>
        <strain evidence="3">cv. 9930</strain>
    </source>
</reference>
<feature type="compositionally biased region" description="Basic and acidic residues" evidence="1">
    <location>
        <begin position="15"/>
        <end position="31"/>
    </location>
</feature>
<sequence length="91" mass="10455">MGGLSPWELQGKGKRVWENRKKKDNRRERGGSGRVYEEEDENPGRRSGDFGIRGWVAWADKMGGVVLRRSRYSLGCTARVWELESGKWKGN</sequence>
<accession>A0A0A0LQQ7</accession>
<keyword evidence="3" id="KW-1185">Reference proteome</keyword>
<evidence type="ECO:0000313" key="3">
    <source>
        <dbReference type="Proteomes" id="UP000029981"/>
    </source>
</evidence>
<reference evidence="2 3" key="2">
    <citation type="journal article" date="2009" name="PLoS ONE">
        <title>An integrated genetic and cytogenetic map of the cucumber genome.</title>
        <authorList>
            <person name="Ren Y."/>
            <person name="Zhang Z."/>
            <person name="Liu J."/>
            <person name="Staub J.E."/>
            <person name="Han Y."/>
            <person name="Cheng Z."/>
            <person name="Li X."/>
            <person name="Lu J."/>
            <person name="Miao H."/>
            <person name="Kang H."/>
            <person name="Xie B."/>
            <person name="Gu X."/>
            <person name="Wang X."/>
            <person name="Du Y."/>
            <person name="Jin W."/>
            <person name="Huang S."/>
        </authorList>
    </citation>
    <scope>NUCLEOTIDE SEQUENCE [LARGE SCALE GENOMIC DNA]</scope>
    <source>
        <strain evidence="3">cv. 9930</strain>
    </source>
</reference>
<feature type="region of interest" description="Disordered" evidence="1">
    <location>
        <begin position="1"/>
        <end position="51"/>
    </location>
</feature>
<reference evidence="2 3" key="3">
    <citation type="journal article" date="2010" name="BMC Genomics">
        <title>Transcriptome sequencing and comparative analysis of cucumber flowers with different sex types.</title>
        <authorList>
            <person name="Guo S."/>
            <person name="Zheng Y."/>
            <person name="Joung J.G."/>
            <person name="Liu S."/>
            <person name="Zhang Z."/>
            <person name="Crasta O.R."/>
            <person name="Sobral B.W."/>
            <person name="Xu Y."/>
            <person name="Huang S."/>
            <person name="Fei Z."/>
        </authorList>
    </citation>
    <scope>NUCLEOTIDE SEQUENCE [LARGE SCALE GENOMIC DNA]</scope>
    <source>
        <strain evidence="3">cv. 9930</strain>
    </source>
</reference>
<dbReference type="Gramene" id="KGN63122">
    <property type="protein sequence ID" value="KGN63122"/>
    <property type="gene ID" value="Csa_2G404740"/>
</dbReference>